<dbReference type="SMART" id="SM00396">
    <property type="entry name" value="ZnF_UBR1"/>
    <property type="match status" value="1"/>
</dbReference>
<keyword evidence="6" id="KW-0862">Zinc</keyword>
<evidence type="ECO:0000256" key="3">
    <source>
        <dbReference type="ARBA" id="ARBA00022737"/>
    </source>
</evidence>
<evidence type="ECO:0000313" key="10">
    <source>
        <dbReference type="Proteomes" id="UP000270296"/>
    </source>
</evidence>
<reference evidence="11" key="1">
    <citation type="submission" date="2016-06" db="UniProtKB">
        <authorList>
            <consortium name="WormBaseParasite"/>
        </authorList>
    </citation>
    <scope>IDENTIFICATION</scope>
</reference>
<evidence type="ECO:0000256" key="6">
    <source>
        <dbReference type="ARBA" id="ARBA00022833"/>
    </source>
</evidence>
<dbReference type="CDD" id="cd19676">
    <property type="entry name" value="UBR-box_UBR6_FBXO11"/>
    <property type="match status" value="1"/>
</dbReference>
<dbReference type="InterPro" id="IPR012334">
    <property type="entry name" value="Pectin_lyas_fold"/>
</dbReference>
<reference evidence="9 10" key="2">
    <citation type="submission" date="2018-11" db="EMBL/GenBank/DDBJ databases">
        <authorList>
            <consortium name="Pathogen Informatics"/>
        </authorList>
    </citation>
    <scope>NUCLEOTIDE SEQUENCE [LARGE SCALE GENOMIC DNA]</scope>
</reference>
<dbReference type="InterPro" id="IPR051550">
    <property type="entry name" value="SCF-Subunits/Alg-Epimerases"/>
</dbReference>
<organism evidence="11">
    <name type="scientific">Soboliphyme baturini</name>
    <dbReference type="NCBI Taxonomy" id="241478"/>
    <lineage>
        <taxon>Eukaryota</taxon>
        <taxon>Metazoa</taxon>
        <taxon>Ecdysozoa</taxon>
        <taxon>Nematoda</taxon>
        <taxon>Enoplea</taxon>
        <taxon>Dorylaimia</taxon>
        <taxon>Dioctophymatida</taxon>
        <taxon>Dioctophymatoidea</taxon>
        <taxon>Soboliphymatidae</taxon>
        <taxon>Soboliphyme</taxon>
    </lineage>
</organism>
<evidence type="ECO:0000256" key="2">
    <source>
        <dbReference type="ARBA" id="ARBA00022723"/>
    </source>
</evidence>
<dbReference type="PROSITE" id="PS51157">
    <property type="entry name" value="ZF_UBR"/>
    <property type="match status" value="1"/>
</dbReference>
<dbReference type="InterPro" id="IPR006626">
    <property type="entry name" value="PbH1"/>
</dbReference>
<feature type="domain" description="UBR-type" evidence="8">
    <location>
        <begin position="104"/>
        <end position="175"/>
    </location>
</feature>
<dbReference type="Pfam" id="PF02207">
    <property type="entry name" value="zf-UBR"/>
    <property type="match status" value="1"/>
</dbReference>
<dbReference type="GO" id="GO:0042981">
    <property type="term" value="P:regulation of apoptotic process"/>
    <property type="evidence" value="ECO:0007669"/>
    <property type="project" value="TreeGrafter"/>
</dbReference>
<name>A0A183JAR7_9BILA</name>
<gene>
    <name evidence="9" type="ORF">SBAD_LOCUS12965</name>
</gene>
<protein>
    <submittedName>
        <fullName evidence="11">UBR-type domain-containing protein</fullName>
    </submittedName>
</protein>
<dbReference type="EMBL" id="UZAM01019614">
    <property type="protein sequence ID" value="VDP53123.1"/>
    <property type="molecule type" value="Genomic_DNA"/>
</dbReference>
<evidence type="ECO:0000313" key="11">
    <source>
        <dbReference type="WBParaSite" id="SBAD_0001338001-mRNA-1"/>
    </source>
</evidence>
<proteinExistence type="predicted"/>
<dbReference type="InterPro" id="IPR003126">
    <property type="entry name" value="Znf_UBR"/>
</dbReference>
<dbReference type="Gene3D" id="2.160.20.10">
    <property type="entry name" value="Single-stranded right-handed beta-helix, Pectin lyase-like"/>
    <property type="match status" value="1"/>
</dbReference>
<sequence length="197" mass="22049">MPSLVTKWPQFRLGLLEDNEIFRNAQAGILISTESNPTLRRNRVFDGRAAGIEITNGATATLEGNLIFNNKFGGLCLATNVRPMLKDNKVFDNINAVEKTVAKGQCLYKISSCSSFPMHDFYRCITCNTTNRNAICVNCIRMCHSGHEVEFVRHDRFFCDCGAGTLELRCQLQSEIRDNDTVYDSAIPVETDTLRAA</sequence>
<evidence type="ECO:0000256" key="5">
    <source>
        <dbReference type="ARBA" id="ARBA00022786"/>
    </source>
</evidence>
<dbReference type="InterPro" id="IPR022441">
    <property type="entry name" value="Para_beta_helix_rpt-2"/>
</dbReference>
<dbReference type="WBParaSite" id="SBAD_0001338001-mRNA-1">
    <property type="protein sequence ID" value="SBAD_0001338001-mRNA-1"/>
    <property type="gene ID" value="SBAD_0001338001"/>
</dbReference>
<dbReference type="OrthoDB" id="427974at2759"/>
<dbReference type="GO" id="GO:0006511">
    <property type="term" value="P:ubiquitin-dependent protein catabolic process"/>
    <property type="evidence" value="ECO:0007669"/>
    <property type="project" value="TreeGrafter"/>
</dbReference>
<keyword evidence="10" id="KW-1185">Reference proteome</keyword>
<evidence type="ECO:0000259" key="8">
    <source>
        <dbReference type="PROSITE" id="PS51157"/>
    </source>
</evidence>
<evidence type="ECO:0000256" key="1">
    <source>
        <dbReference type="ARBA" id="ARBA00004906"/>
    </source>
</evidence>
<dbReference type="GO" id="GO:0008270">
    <property type="term" value="F:zinc ion binding"/>
    <property type="evidence" value="ECO:0007669"/>
    <property type="project" value="UniProtKB-KW"/>
</dbReference>
<dbReference type="PANTHER" id="PTHR22990">
    <property type="entry name" value="F-BOX ONLY PROTEIN"/>
    <property type="match status" value="1"/>
</dbReference>
<feature type="zinc finger region" description="UBR-type" evidence="7">
    <location>
        <begin position="104"/>
        <end position="175"/>
    </location>
</feature>
<keyword evidence="5" id="KW-0833">Ubl conjugation pathway</keyword>
<dbReference type="Pfam" id="PF13229">
    <property type="entry name" value="Beta_helix"/>
    <property type="match status" value="1"/>
</dbReference>
<dbReference type="InterPro" id="IPR047504">
    <property type="entry name" value="FBXO11_UBR-box"/>
</dbReference>
<dbReference type="NCBIfam" id="TIGR03804">
    <property type="entry name" value="para_beta_helix"/>
    <property type="match status" value="2"/>
</dbReference>
<keyword evidence="4" id="KW-0863">Zinc-finger</keyword>
<comment type="pathway">
    <text evidence="1">Protein modification; protein ubiquitination.</text>
</comment>
<evidence type="ECO:0000313" key="9">
    <source>
        <dbReference type="EMBL" id="VDP53123.1"/>
    </source>
</evidence>
<dbReference type="PANTHER" id="PTHR22990:SF20">
    <property type="entry name" value="F-BOX ONLY PROTEIN 11"/>
    <property type="match status" value="1"/>
</dbReference>
<dbReference type="SMART" id="SM00710">
    <property type="entry name" value="PbH1"/>
    <property type="match status" value="3"/>
</dbReference>
<dbReference type="InterPro" id="IPR039448">
    <property type="entry name" value="Beta_helix"/>
</dbReference>
<dbReference type="AlphaFoldDB" id="A0A183JAR7"/>
<dbReference type="SUPFAM" id="SSF51126">
    <property type="entry name" value="Pectin lyase-like"/>
    <property type="match status" value="1"/>
</dbReference>
<dbReference type="InterPro" id="IPR011050">
    <property type="entry name" value="Pectin_lyase_fold/virulence"/>
</dbReference>
<keyword evidence="3" id="KW-0677">Repeat</keyword>
<evidence type="ECO:0000256" key="7">
    <source>
        <dbReference type="PROSITE-ProRule" id="PRU00508"/>
    </source>
</evidence>
<accession>A0A183JAR7</accession>
<evidence type="ECO:0000256" key="4">
    <source>
        <dbReference type="ARBA" id="ARBA00022771"/>
    </source>
</evidence>
<keyword evidence="2" id="KW-0479">Metal-binding</keyword>
<dbReference type="Proteomes" id="UP000270296">
    <property type="component" value="Unassembled WGS sequence"/>
</dbReference>